<dbReference type="AlphaFoldDB" id="A0A848KP55"/>
<evidence type="ECO:0000313" key="3">
    <source>
        <dbReference type="Proteomes" id="UP000535543"/>
    </source>
</evidence>
<sequence length="142" mass="15376">MTTKPAADEMFRFIGSTFEAARSDEAILAKMKGLQGTMKVITTDPDGVLIIDMATQEAREGSAEEEADATLRMSTTAANLFWQGELNLLASMTRGLVRVQGKKSLIVRVLPIATKLFPLYVQTVTDAGREDLLVEKPSPASA</sequence>
<accession>A0A848KP55</accession>
<dbReference type="EMBL" id="VCQU01000010">
    <property type="protein sequence ID" value="NMN98412.1"/>
    <property type="molecule type" value="Genomic_DNA"/>
</dbReference>
<keyword evidence="3" id="KW-1185">Reference proteome</keyword>
<dbReference type="InterPro" id="IPR003033">
    <property type="entry name" value="SCP2_sterol-bd_dom"/>
</dbReference>
<dbReference type="SUPFAM" id="SSF55718">
    <property type="entry name" value="SCP-like"/>
    <property type="match status" value="1"/>
</dbReference>
<dbReference type="Proteomes" id="UP000535543">
    <property type="component" value="Unassembled WGS sequence"/>
</dbReference>
<reference evidence="2 3" key="2">
    <citation type="submission" date="2020-06" db="EMBL/GenBank/DDBJ databases">
        <title>Antribacter stalactiti gen. nov., sp. nov., a new member of the family Nacardiaceae isolated from a cave.</title>
        <authorList>
            <person name="Kim I.S."/>
        </authorList>
    </citation>
    <scope>NUCLEOTIDE SEQUENCE [LARGE SCALE GENOMIC DNA]</scope>
    <source>
        <strain evidence="2 3">YC2-7</strain>
    </source>
</reference>
<protein>
    <submittedName>
        <fullName evidence="2">SCP2 sterol-binding domain-containing protein</fullName>
    </submittedName>
</protein>
<dbReference type="Gene3D" id="3.30.1050.10">
    <property type="entry name" value="SCP2 sterol-binding domain"/>
    <property type="match status" value="1"/>
</dbReference>
<evidence type="ECO:0000259" key="1">
    <source>
        <dbReference type="Pfam" id="PF02036"/>
    </source>
</evidence>
<proteinExistence type="predicted"/>
<name>A0A848KP55_9NOCA</name>
<feature type="domain" description="SCP2" evidence="1">
    <location>
        <begin position="21"/>
        <end position="102"/>
    </location>
</feature>
<comment type="caution">
    <text evidence="2">The sequence shown here is derived from an EMBL/GenBank/DDBJ whole genome shotgun (WGS) entry which is preliminary data.</text>
</comment>
<dbReference type="RefSeq" id="WP_169592658.1">
    <property type="nucleotide sequence ID" value="NZ_VCQU01000010.1"/>
</dbReference>
<organism evidence="2 3">
    <name type="scientific">Antrihabitans stalactiti</name>
    <dbReference type="NCBI Taxonomy" id="2584121"/>
    <lineage>
        <taxon>Bacteria</taxon>
        <taxon>Bacillati</taxon>
        <taxon>Actinomycetota</taxon>
        <taxon>Actinomycetes</taxon>
        <taxon>Mycobacteriales</taxon>
        <taxon>Nocardiaceae</taxon>
        <taxon>Antrihabitans</taxon>
    </lineage>
</organism>
<dbReference type="InterPro" id="IPR036527">
    <property type="entry name" value="SCP2_sterol-bd_dom_sf"/>
</dbReference>
<dbReference type="Pfam" id="PF02036">
    <property type="entry name" value="SCP2"/>
    <property type="match status" value="1"/>
</dbReference>
<reference evidence="2 3" key="1">
    <citation type="submission" date="2019-05" db="EMBL/GenBank/DDBJ databases">
        <authorList>
            <person name="Lee S.D."/>
        </authorList>
    </citation>
    <scope>NUCLEOTIDE SEQUENCE [LARGE SCALE GENOMIC DNA]</scope>
    <source>
        <strain evidence="2 3">YC2-7</strain>
    </source>
</reference>
<evidence type="ECO:0000313" key="2">
    <source>
        <dbReference type="EMBL" id="NMN98412.1"/>
    </source>
</evidence>
<gene>
    <name evidence="2" type="ORF">FGL95_25550</name>
</gene>